<gene>
    <name evidence="8" type="ORF">A9A59_0398</name>
</gene>
<organism evidence="8 9">
    <name type="scientific">Tepidiforma thermophila (strain KCTC 52669 / CGMCC 1.13589 / G233)</name>
    <dbReference type="NCBI Taxonomy" id="2761530"/>
    <lineage>
        <taxon>Bacteria</taxon>
        <taxon>Bacillati</taxon>
        <taxon>Chloroflexota</taxon>
        <taxon>Tepidiformia</taxon>
        <taxon>Tepidiformales</taxon>
        <taxon>Tepidiformaceae</taxon>
        <taxon>Tepidiforma</taxon>
    </lineage>
</organism>
<dbReference type="PROSITE" id="PS51352">
    <property type="entry name" value="THIOREDOXIN_2"/>
    <property type="match status" value="1"/>
</dbReference>
<protein>
    <submittedName>
        <fullName evidence="8">Peroxiredoxin</fullName>
    </submittedName>
</protein>
<evidence type="ECO:0000256" key="3">
    <source>
        <dbReference type="ARBA" id="ARBA00022968"/>
    </source>
</evidence>
<comment type="caution">
    <text evidence="8">The sequence shown here is derived from an EMBL/GenBank/DDBJ whole genome shotgun (WGS) entry which is preliminary data.</text>
</comment>
<dbReference type="GO" id="GO:0017004">
    <property type="term" value="P:cytochrome complex assembly"/>
    <property type="evidence" value="ECO:0007669"/>
    <property type="project" value="UniProtKB-KW"/>
</dbReference>
<dbReference type="SUPFAM" id="SSF52833">
    <property type="entry name" value="Thioredoxin-like"/>
    <property type="match status" value="1"/>
</dbReference>
<evidence type="ECO:0000259" key="7">
    <source>
        <dbReference type="PROSITE" id="PS51352"/>
    </source>
</evidence>
<dbReference type="GO" id="GO:0016491">
    <property type="term" value="F:oxidoreductase activity"/>
    <property type="evidence" value="ECO:0007669"/>
    <property type="project" value="InterPro"/>
</dbReference>
<evidence type="ECO:0000313" key="8">
    <source>
        <dbReference type="EMBL" id="PFG73203.1"/>
    </source>
</evidence>
<dbReference type="PANTHER" id="PTHR42852">
    <property type="entry name" value="THIOL:DISULFIDE INTERCHANGE PROTEIN DSBE"/>
    <property type="match status" value="1"/>
</dbReference>
<dbReference type="AlphaFoldDB" id="A0A2A9HD15"/>
<keyword evidence="6" id="KW-0812">Transmembrane</keyword>
<comment type="subcellular location">
    <subcellularLocation>
        <location evidence="1">Cell envelope</location>
    </subcellularLocation>
</comment>
<evidence type="ECO:0000256" key="4">
    <source>
        <dbReference type="ARBA" id="ARBA00023157"/>
    </source>
</evidence>
<name>A0A2A9HD15_TEPT2</name>
<dbReference type="PANTHER" id="PTHR42852:SF6">
    <property type="entry name" value="THIOL:DISULFIDE INTERCHANGE PROTEIN DSBE"/>
    <property type="match status" value="1"/>
</dbReference>
<sequence length="210" mass="22077">MAESTAAPSPARRLAGYAALALAVVIAAGAGLYFFVLAGDDSDAGTPAGPVLPSVYPNTGPLVPDRPEIGKPAPDFALVDARDTTVVRRLSDFRGRVVLLNWYASWCDPCKREIPAFVAARAALGGQLEVLGIDYLEPPEKAVGILQQLGADFPALLDADGSVASHYRIPGMPTTFLIGADGTLLAMRAGELREEDLPAFLARAGLSYNR</sequence>
<keyword evidence="4" id="KW-1015">Disulfide bond</keyword>
<proteinExistence type="predicted"/>
<keyword evidence="2" id="KW-0201">Cytochrome c-type biogenesis</keyword>
<feature type="domain" description="Thioredoxin" evidence="7">
    <location>
        <begin position="67"/>
        <end position="206"/>
    </location>
</feature>
<keyword evidence="5" id="KW-0676">Redox-active center</keyword>
<evidence type="ECO:0000256" key="2">
    <source>
        <dbReference type="ARBA" id="ARBA00022748"/>
    </source>
</evidence>
<accession>A0A2A9HD15</accession>
<dbReference type="Pfam" id="PF00578">
    <property type="entry name" value="AhpC-TSA"/>
    <property type="match status" value="1"/>
</dbReference>
<keyword evidence="9" id="KW-1185">Reference proteome</keyword>
<dbReference type="EMBL" id="PDJQ01000001">
    <property type="protein sequence ID" value="PFG73203.1"/>
    <property type="molecule type" value="Genomic_DNA"/>
</dbReference>
<dbReference type="GO" id="GO:0016209">
    <property type="term" value="F:antioxidant activity"/>
    <property type="evidence" value="ECO:0007669"/>
    <property type="project" value="InterPro"/>
</dbReference>
<keyword evidence="6" id="KW-1133">Transmembrane helix</keyword>
<evidence type="ECO:0000256" key="5">
    <source>
        <dbReference type="ARBA" id="ARBA00023284"/>
    </source>
</evidence>
<dbReference type="InterPro" id="IPR050553">
    <property type="entry name" value="Thioredoxin_ResA/DsbE_sf"/>
</dbReference>
<dbReference type="InterPro" id="IPR036249">
    <property type="entry name" value="Thioredoxin-like_sf"/>
</dbReference>
<feature type="transmembrane region" description="Helical" evidence="6">
    <location>
        <begin position="14"/>
        <end position="36"/>
    </location>
</feature>
<dbReference type="RefSeq" id="WP_098502674.1">
    <property type="nucleotide sequence ID" value="NZ_PDJQ01000001.1"/>
</dbReference>
<keyword evidence="3" id="KW-0735">Signal-anchor</keyword>
<evidence type="ECO:0000256" key="1">
    <source>
        <dbReference type="ARBA" id="ARBA00004196"/>
    </source>
</evidence>
<dbReference type="CDD" id="cd02966">
    <property type="entry name" value="TlpA_like_family"/>
    <property type="match status" value="1"/>
</dbReference>
<dbReference type="Gene3D" id="3.40.30.10">
    <property type="entry name" value="Glutaredoxin"/>
    <property type="match status" value="1"/>
</dbReference>
<dbReference type="Proteomes" id="UP000223071">
    <property type="component" value="Unassembled WGS sequence"/>
</dbReference>
<dbReference type="GO" id="GO:0030313">
    <property type="term" value="C:cell envelope"/>
    <property type="evidence" value="ECO:0007669"/>
    <property type="project" value="UniProtKB-SubCell"/>
</dbReference>
<evidence type="ECO:0000313" key="9">
    <source>
        <dbReference type="Proteomes" id="UP000223071"/>
    </source>
</evidence>
<dbReference type="InterPro" id="IPR013766">
    <property type="entry name" value="Thioredoxin_domain"/>
</dbReference>
<keyword evidence="6" id="KW-0472">Membrane</keyword>
<dbReference type="InterPro" id="IPR000866">
    <property type="entry name" value="AhpC/TSA"/>
</dbReference>
<evidence type="ECO:0000256" key="6">
    <source>
        <dbReference type="SAM" id="Phobius"/>
    </source>
</evidence>
<reference evidence="8 9" key="1">
    <citation type="submission" date="2017-09" db="EMBL/GenBank/DDBJ databases">
        <title>Sequencing the genomes of two abundant thermophiles in Great Basin hot springs: Thermocrinis jamiesonii and novel Chloroflexi Thermoflexus hugenholtzii.</title>
        <authorList>
            <person name="Hedlund B."/>
        </authorList>
    </citation>
    <scope>NUCLEOTIDE SEQUENCE [LARGE SCALE GENOMIC DNA]</scope>
    <source>
        <strain evidence="8 9">G233</strain>
    </source>
</reference>